<evidence type="ECO:0000313" key="2">
    <source>
        <dbReference type="Proteomes" id="UP000009070"/>
    </source>
</evidence>
<name>Q6KGU6_BPFO1</name>
<organismHost>
    <name type="scientific">Salmonella</name>
    <dbReference type="NCBI Taxonomy" id="590"/>
</organismHost>
<proteinExistence type="predicted"/>
<evidence type="ECO:0000313" key="1">
    <source>
        <dbReference type="EMBL" id="AAQ14598.1"/>
    </source>
</evidence>
<dbReference type="Proteomes" id="UP000009070">
    <property type="component" value="Segment"/>
</dbReference>
<sequence length="61" mass="6535">MLTMTKLSRFTPMDCPVSLSTTFTIGSDVWNSSSEHTTSLAVSSKSLHCSGVHTQESSPNS</sequence>
<dbReference type="EMBL" id="AF320576">
    <property type="protein sequence ID" value="AAQ14598.1"/>
    <property type="molecule type" value="Genomic_DNA"/>
</dbReference>
<protein>
    <submittedName>
        <fullName evidence="1">Uncharacterized protein</fullName>
    </submittedName>
</protein>
<reference evidence="1 2" key="1">
    <citation type="submission" date="2000-11" db="EMBL/GenBank/DDBJ databases">
        <title>Bacteriophage Felix O1: Genetic Characterization.</title>
        <authorList>
            <person name="Sriranganathan N."/>
            <person name="Whichard J.M."/>
            <person name="Pierson F.W."/>
            <person name="Kapur V."/>
            <person name="Weigt L.A."/>
        </authorList>
    </citation>
    <scope>NUCLEOTIDE SEQUENCE [LARGE SCALE GENOMIC DNA]</scope>
    <source>
        <strain evidence="1">Felix O1-VT1</strain>
    </source>
</reference>
<accession>Q6KGU6</accession>
<keyword evidence="2" id="KW-1185">Reference proteome</keyword>
<organism evidence="1 2">
    <name type="scientific">Salmonella phage Felix O1 (isolate Felix O1-VT1)</name>
    <name type="common">Bacteriophage Felix O1</name>
    <dbReference type="NCBI Taxonomy" id="1283336"/>
    <lineage>
        <taxon>Viruses</taxon>
        <taxon>Duplodnaviria</taxon>
        <taxon>Heunggongvirae</taxon>
        <taxon>Uroviricota</taxon>
        <taxon>Caudoviricetes</taxon>
        <taxon>Andersonviridae</taxon>
        <taxon>Ounavirinae</taxon>
        <taxon>Felixounavirus</taxon>
        <taxon>Felixounavirus felixO1</taxon>
    </lineage>
</organism>